<dbReference type="InterPro" id="IPR036439">
    <property type="entry name" value="Dockerin_dom_sf"/>
</dbReference>
<dbReference type="PANTHER" id="PTHR42678:SF34">
    <property type="entry name" value="OS04G0183300 PROTEIN"/>
    <property type="match status" value="1"/>
</dbReference>
<dbReference type="SUPFAM" id="SSF49384">
    <property type="entry name" value="Carbohydrate-binding domain"/>
    <property type="match status" value="1"/>
</dbReference>
<feature type="domain" description="Cohesin" evidence="2">
    <location>
        <begin position="669"/>
        <end position="783"/>
    </location>
</feature>
<evidence type="ECO:0000259" key="3">
    <source>
        <dbReference type="Pfam" id="PF01425"/>
    </source>
</evidence>
<dbReference type="InterPro" id="IPR002102">
    <property type="entry name" value="Cohesin_dom"/>
</dbReference>
<name>A0ABP6VDV7_9ACTN</name>
<dbReference type="Gene3D" id="2.60.40.680">
    <property type="match status" value="1"/>
</dbReference>
<dbReference type="Gene3D" id="3.90.1300.10">
    <property type="entry name" value="Amidase signature (AS) domain"/>
    <property type="match status" value="1"/>
</dbReference>
<dbReference type="PROSITE" id="PS00571">
    <property type="entry name" value="AMIDASES"/>
    <property type="match status" value="1"/>
</dbReference>
<dbReference type="InterPro" id="IPR008965">
    <property type="entry name" value="CBM2/CBM3_carb-bd_dom_sf"/>
</dbReference>
<gene>
    <name evidence="4" type="ORF">GCM10022263_20480</name>
</gene>
<evidence type="ECO:0000259" key="2">
    <source>
        <dbReference type="Pfam" id="PF00963"/>
    </source>
</evidence>
<accession>A0ABP6VDV7</accession>
<feature type="compositionally biased region" description="Basic residues" evidence="1">
    <location>
        <begin position="13"/>
        <end position="25"/>
    </location>
</feature>
<keyword evidence="5" id="KW-1185">Reference proteome</keyword>
<sequence length="992" mass="101359">MTQPTPLPGSVTRQRRRATPGRNKRSLLSDVRGHRTMIERTFVSTRKHLTWWAVGATTVTALAIGTTAAPTRAEAPTGTTGAGGYLAPYYTAGDVTGDDEITKADLDVLVPAVGTGEGDSGWADVSPADYDDDGEITLADVAALSARILYDDGSFELVEASALDMQKAMNAGVVTSVELTQAYLDRIAAYDGLVDDEHVRALNSIISTSDVALAAAAASDAARAENGGPRSMLDGIPIVLKDNYDTADMPTTGGCGCWDDNQTTDDAFMVEGLRDAGAIILAKATLDEFAFGFASEYSAFLPTGTSKLVASPYSLSRTAGGSSGGTGASISASLGAIGFGTDTGGSIRVPSSYNQLVGVRPTVGLTSRDGIIPLALSQDTGGPMARSVSDAAIALDAVVGVDPMDPITSEQAAGDVPTSYTRFLDPTALQGRKVGYLASMRGSNPTTTRLFDQAIADLVAQGATVEAITIDGISPVLGEGSGSTNEMKHDLDGYIAAHLSDDVTADSLSGIIDSGRFVPSRASTYSTRNSITPAQYADWMSTHTAAIANGETVLTGALDANGLDALIYPSTNPYSTLSTNLRLSPNTGMPSVTVPMGQGVEGEAIPGAGVNLEFIGRNYSEGDLLGMAYAYEQATAHRTAPAAYPALEGDVFPGLGSDETAEAGTGLVTIGATPADLAIGDEFTVTVSQSAADLYAYGLTLGYDPTRIAYVDGSATTATTGSIYEKTGEGSVSLTHTKLGTSPTSSGDTELVTLTFRALASGPATITGSALTTVDGSGATTDVGAFGSATVEVDLDPAPKAVTAPSISGTPQVGQTLSAAPAVWDLDAVVTSRQWLAGGTPIAGATGATYRLRPGDVGRPISVVETATLDQHADGQSTSAPTAAVTPAATTTTAKLKKKTVAKGGKARIAVTVSADPATGLVPAGSVQVVYGGEVVATQALLADGTATVAFKAKLTKRIKKGESVLRKVKVVYLPAPGYQTSTTVLTLKIRR</sequence>
<dbReference type="InterPro" id="IPR036928">
    <property type="entry name" value="AS_sf"/>
</dbReference>
<dbReference type="PANTHER" id="PTHR42678">
    <property type="entry name" value="AMIDASE"/>
    <property type="match status" value="1"/>
</dbReference>
<evidence type="ECO:0000313" key="5">
    <source>
        <dbReference type="Proteomes" id="UP001500301"/>
    </source>
</evidence>
<dbReference type="InterPro" id="IPR020556">
    <property type="entry name" value="Amidase_CS"/>
</dbReference>
<protein>
    <recommendedName>
        <fullName evidence="6">Dockerin domain-containing protein</fullName>
    </recommendedName>
</protein>
<dbReference type="CDD" id="cd08547">
    <property type="entry name" value="Type_II_cohesin"/>
    <property type="match status" value="1"/>
</dbReference>
<dbReference type="SUPFAM" id="SSF75304">
    <property type="entry name" value="Amidase signature (AS) enzymes"/>
    <property type="match status" value="1"/>
</dbReference>
<evidence type="ECO:0000313" key="4">
    <source>
        <dbReference type="EMBL" id="GAA3531822.1"/>
    </source>
</evidence>
<dbReference type="EMBL" id="BAABBB010000009">
    <property type="protein sequence ID" value="GAA3531822.1"/>
    <property type="molecule type" value="Genomic_DNA"/>
</dbReference>
<organism evidence="4 5">
    <name type="scientific">Nocardioides daeguensis</name>
    <dbReference type="NCBI Taxonomy" id="908359"/>
    <lineage>
        <taxon>Bacteria</taxon>
        <taxon>Bacillati</taxon>
        <taxon>Actinomycetota</taxon>
        <taxon>Actinomycetes</taxon>
        <taxon>Propionibacteriales</taxon>
        <taxon>Nocardioidaceae</taxon>
        <taxon>Nocardioides</taxon>
    </lineage>
</organism>
<proteinExistence type="predicted"/>
<dbReference type="InterPro" id="IPR023631">
    <property type="entry name" value="Amidase_dom"/>
</dbReference>
<reference evidence="5" key="1">
    <citation type="journal article" date="2019" name="Int. J. Syst. Evol. Microbiol.">
        <title>The Global Catalogue of Microorganisms (GCM) 10K type strain sequencing project: providing services to taxonomists for standard genome sequencing and annotation.</title>
        <authorList>
            <consortium name="The Broad Institute Genomics Platform"/>
            <consortium name="The Broad Institute Genome Sequencing Center for Infectious Disease"/>
            <person name="Wu L."/>
            <person name="Ma J."/>
        </authorList>
    </citation>
    <scope>NUCLEOTIDE SEQUENCE [LARGE SCALE GENOMIC DNA]</scope>
    <source>
        <strain evidence="5">JCM 17460</strain>
    </source>
</reference>
<dbReference type="Pfam" id="PF01425">
    <property type="entry name" value="Amidase"/>
    <property type="match status" value="1"/>
</dbReference>
<dbReference type="PROSITE" id="PS00018">
    <property type="entry name" value="EF_HAND_1"/>
    <property type="match status" value="1"/>
</dbReference>
<dbReference type="Proteomes" id="UP001500301">
    <property type="component" value="Unassembled WGS sequence"/>
</dbReference>
<dbReference type="Gene3D" id="2.60.40.2700">
    <property type="match status" value="1"/>
</dbReference>
<dbReference type="Pfam" id="PF00963">
    <property type="entry name" value="Cohesin"/>
    <property type="match status" value="1"/>
</dbReference>
<dbReference type="InterPro" id="IPR018247">
    <property type="entry name" value="EF_Hand_1_Ca_BS"/>
</dbReference>
<evidence type="ECO:0008006" key="6">
    <source>
        <dbReference type="Google" id="ProtNLM"/>
    </source>
</evidence>
<comment type="caution">
    <text evidence="4">The sequence shown here is derived from an EMBL/GenBank/DDBJ whole genome shotgun (WGS) entry which is preliminary data.</text>
</comment>
<feature type="region of interest" description="Disordered" evidence="1">
    <location>
        <begin position="1"/>
        <end position="26"/>
    </location>
</feature>
<feature type="domain" description="Amidase" evidence="3">
    <location>
        <begin position="178"/>
        <end position="574"/>
    </location>
</feature>
<dbReference type="SUPFAM" id="SSF63446">
    <property type="entry name" value="Type I dockerin domain"/>
    <property type="match status" value="1"/>
</dbReference>
<evidence type="ECO:0000256" key="1">
    <source>
        <dbReference type="SAM" id="MobiDB-lite"/>
    </source>
</evidence>